<name>A0A2V2LH52_9RHOB</name>
<dbReference type="Proteomes" id="UP000245680">
    <property type="component" value="Unassembled WGS sequence"/>
</dbReference>
<sequence>MLYRGREAQTDPIFDTLLGVMSSDGIQTEIASVGEQISVARGDLRTVTQLSVTDMGYGTSRAGKFYNVATPVPVPAAAWVFGAGLAARGGPARRQRHRPVFWRSPLASAPCQKFRFDIRRGHANI</sequence>
<organism evidence="1 2">
    <name type="scientific">Meridianimarinicoccus roseus</name>
    <dbReference type="NCBI Taxonomy" id="2072018"/>
    <lineage>
        <taxon>Bacteria</taxon>
        <taxon>Pseudomonadati</taxon>
        <taxon>Pseudomonadota</taxon>
        <taxon>Alphaproteobacteria</taxon>
        <taxon>Rhodobacterales</taxon>
        <taxon>Paracoccaceae</taxon>
        <taxon>Meridianimarinicoccus</taxon>
    </lineage>
</organism>
<evidence type="ECO:0000313" key="2">
    <source>
        <dbReference type="Proteomes" id="UP000245680"/>
    </source>
</evidence>
<dbReference type="EMBL" id="QGKU01000032">
    <property type="protein sequence ID" value="PWR02824.1"/>
    <property type="molecule type" value="Genomic_DNA"/>
</dbReference>
<reference evidence="1 2" key="1">
    <citation type="submission" date="2018-05" db="EMBL/GenBank/DDBJ databases">
        <title>Rhodobacteraceae gen. nov., sp. nov. isolated from sea water.</title>
        <authorList>
            <person name="Ren Y."/>
        </authorList>
    </citation>
    <scope>NUCLEOTIDE SEQUENCE [LARGE SCALE GENOMIC DNA]</scope>
    <source>
        <strain evidence="1 2">TG-679</strain>
    </source>
</reference>
<dbReference type="AlphaFoldDB" id="A0A2V2LH52"/>
<evidence type="ECO:0000313" key="1">
    <source>
        <dbReference type="EMBL" id="PWR02824.1"/>
    </source>
</evidence>
<comment type="caution">
    <text evidence="1">The sequence shown here is derived from an EMBL/GenBank/DDBJ whole genome shotgun (WGS) entry which is preliminary data.</text>
</comment>
<keyword evidence="2" id="KW-1185">Reference proteome</keyword>
<dbReference type="RefSeq" id="WP_109811484.1">
    <property type="nucleotide sequence ID" value="NZ_QGKU01000032.1"/>
</dbReference>
<gene>
    <name evidence="1" type="ORF">DKT77_09610</name>
</gene>
<protein>
    <submittedName>
        <fullName evidence="1">Uncharacterized protein</fullName>
    </submittedName>
</protein>
<accession>A0A2V2LH52</accession>
<proteinExistence type="predicted"/>